<reference evidence="2" key="1">
    <citation type="submission" date="2013-08" db="EMBL/GenBank/DDBJ databases">
        <authorList>
            <person name="Mendez C."/>
            <person name="Richter M."/>
            <person name="Ferrer M."/>
            <person name="Sanchez J."/>
        </authorList>
    </citation>
    <scope>NUCLEOTIDE SEQUENCE</scope>
</reference>
<dbReference type="InterPro" id="IPR037066">
    <property type="entry name" value="Plug_dom_sf"/>
</dbReference>
<organism evidence="2">
    <name type="scientific">mine drainage metagenome</name>
    <dbReference type="NCBI Taxonomy" id="410659"/>
    <lineage>
        <taxon>unclassified sequences</taxon>
        <taxon>metagenomes</taxon>
        <taxon>ecological metagenomes</taxon>
    </lineage>
</organism>
<dbReference type="PROSITE" id="PS52016">
    <property type="entry name" value="TONB_DEPENDENT_REC_3"/>
    <property type="match status" value="1"/>
</dbReference>
<dbReference type="InterPro" id="IPR012910">
    <property type="entry name" value="Plug_dom"/>
</dbReference>
<name>T0YHV1_9ZZZZ</name>
<feature type="non-terminal residue" evidence="2">
    <location>
        <position position="272"/>
    </location>
</feature>
<keyword evidence="2" id="KW-0675">Receptor</keyword>
<dbReference type="SUPFAM" id="SSF56935">
    <property type="entry name" value="Porins"/>
    <property type="match status" value="1"/>
</dbReference>
<dbReference type="EMBL" id="AUZX01014720">
    <property type="protein sequence ID" value="EQD31427.1"/>
    <property type="molecule type" value="Genomic_DNA"/>
</dbReference>
<accession>T0YHV1</accession>
<dbReference type="Pfam" id="PF07715">
    <property type="entry name" value="Plug"/>
    <property type="match status" value="1"/>
</dbReference>
<reference evidence="2" key="2">
    <citation type="journal article" date="2014" name="ISME J.">
        <title>Microbial stratification in low pH oxic and suboxic macroscopic growths along an acid mine drainage.</title>
        <authorList>
            <person name="Mendez-Garcia C."/>
            <person name="Mesa V."/>
            <person name="Sprenger R.R."/>
            <person name="Richter M."/>
            <person name="Diez M.S."/>
            <person name="Solano J."/>
            <person name="Bargiela R."/>
            <person name="Golyshina O.V."/>
            <person name="Manteca A."/>
            <person name="Ramos J.L."/>
            <person name="Gallego J.R."/>
            <person name="Llorente I."/>
            <person name="Martins Dos Santos V.A."/>
            <person name="Jensen O.N."/>
            <person name="Pelaez A.I."/>
            <person name="Sanchez J."/>
            <person name="Ferrer M."/>
        </authorList>
    </citation>
    <scope>NUCLEOTIDE SEQUENCE</scope>
</reference>
<evidence type="ECO:0000313" key="2">
    <source>
        <dbReference type="EMBL" id="EQD31427.1"/>
    </source>
</evidence>
<feature type="domain" description="TonB-dependent receptor plug" evidence="1">
    <location>
        <begin position="4"/>
        <end position="75"/>
    </location>
</feature>
<sequence>GAFAAGASGISLRGLTVGDTLVLINGERTVPYPLLDDNQRSFVDLSSIPFTAVQSVQVDKNGASAVYGSDAIAGVVNVILRKEYQGFKVSATTGTSQYGDGTMTHIGFIGGFGSLASDGYNFYLSGDFRHQDQILANSRHGQWASMDLTGYGGSYGNAINNIGASPLLNPFFSYPNSTTGYFIDPNTGNVVGYMPGCDAAAQQANRCLAISPAGQLQPPTTRADLLAKFTKELGDHWTLGIQASWFNTSSEEVTGYSAGGTLNTVGFSNVVF</sequence>
<dbReference type="PANTHER" id="PTHR47234:SF3">
    <property type="entry name" value="SECRETIN_TONB SHORT N-TERMINAL DOMAIN-CONTAINING PROTEIN"/>
    <property type="match status" value="1"/>
</dbReference>
<dbReference type="AlphaFoldDB" id="T0YHV1"/>
<dbReference type="Gene3D" id="2.170.130.10">
    <property type="entry name" value="TonB-dependent receptor, plug domain"/>
    <property type="match status" value="1"/>
</dbReference>
<proteinExistence type="predicted"/>
<protein>
    <submittedName>
        <fullName evidence="2">TonB-dependent receptor</fullName>
    </submittedName>
</protein>
<dbReference type="InterPro" id="IPR039426">
    <property type="entry name" value="TonB-dep_rcpt-like"/>
</dbReference>
<gene>
    <name evidence="2" type="ORF">B1A_19947</name>
</gene>
<dbReference type="PANTHER" id="PTHR47234">
    <property type="match status" value="1"/>
</dbReference>
<feature type="non-terminal residue" evidence="2">
    <location>
        <position position="1"/>
    </location>
</feature>
<evidence type="ECO:0000259" key="1">
    <source>
        <dbReference type="Pfam" id="PF07715"/>
    </source>
</evidence>
<comment type="caution">
    <text evidence="2">The sequence shown here is derived from an EMBL/GenBank/DDBJ whole genome shotgun (WGS) entry which is preliminary data.</text>
</comment>